<reference evidence="2" key="1">
    <citation type="journal article" date="2023" name="G3 (Bethesda)">
        <title>A reference genome for the long-term kleptoplast-retaining sea slug Elysia crispata morphotype clarki.</title>
        <authorList>
            <person name="Eastman K.E."/>
            <person name="Pendleton A.L."/>
            <person name="Shaikh M.A."/>
            <person name="Suttiyut T."/>
            <person name="Ogas R."/>
            <person name="Tomko P."/>
            <person name="Gavelis G."/>
            <person name="Widhalm J.R."/>
            <person name="Wisecaver J.H."/>
        </authorList>
    </citation>
    <scope>NUCLEOTIDE SEQUENCE</scope>
    <source>
        <strain evidence="2">ECLA1</strain>
    </source>
</reference>
<dbReference type="EMBL" id="JAWDGP010004170">
    <property type="protein sequence ID" value="KAK3767128.1"/>
    <property type="molecule type" value="Genomic_DNA"/>
</dbReference>
<gene>
    <name evidence="2" type="ORF">RRG08_018000</name>
</gene>
<name>A0AAE1DF44_9GAST</name>
<organism evidence="2 3">
    <name type="scientific">Elysia crispata</name>
    <name type="common">lettuce slug</name>
    <dbReference type="NCBI Taxonomy" id="231223"/>
    <lineage>
        <taxon>Eukaryota</taxon>
        <taxon>Metazoa</taxon>
        <taxon>Spiralia</taxon>
        <taxon>Lophotrochozoa</taxon>
        <taxon>Mollusca</taxon>
        <taxon>Gastropoda</taxon>
        <taxon>Heterobranchia</taxon>
        <taxon>Euthyneura</taxon>
        <taxon>Panpulmonata</taxon>
        <taxon>Sacoglossa</taxon>
        <taxon>Placobranchoidea</taxon>
        <taxon>Plakobranchidae</taxon>
        <taxon>Elysia</taxon>
    </lineage>
</organism>
<evidence type="ECO:0000256" key="1">
    <source>
        <dbReference type="SAM" id="MobiDB-lite"/>
    </source>
</evidence>
<feature type="region of interest" description="Disordered" evidence="1">
    <location>
        <begin position="56"/>
        <end position="83"/>
    </location>
</feature>
<feature type="compositionally biased region" description="Basic and acidic residues" evidence="1">
    <location>
        <begin position="56"/>
        <end position="66"/>
    </location>
</feature>
<dbReference type="AlphaFoldDB" id="A0AAE1DF44"/>
<accession>A0AAE1DF44</accession>
<evidence type="ECO:0000313" key="2">
    <source>
        <dbReference type="EMBL" id="KAK3767128.1"/>
    </source>
</evidence>
<sequence length="83" mass="9554">MGRKVRAGLGKGSHNTDLSFYRWVRPAEKANRFTFTSSDSGTERASDFARIERKCDGKMERMMDKGRKFREKSFSQGVKSQIN</sequence>
<protein>
    <submittedName>
        <fullName evidence="2">Uncharacterized protein</fullName>
    </submittedName>
</protein>
<evidence type="ECO:0000313" key="3">
    <source>
        <dbReference type="Proteomes" id="UP001283361"/>
    </source>
</evidence>
<comment type="caution">
    <text evidence="2">The sequence shown here is derived from an EMBL/GenBank/DDBJ whole genome shotgun (WGS) entry which is preliminary data.</text>
</comment>
<keyword evidence="3" id="KW-1185">Reference proteome</keyword>
<proteinExistence type="predicted"/>
<dbReference type="Proteomes" id="UP001283361">
    <property type="component" value="Unassembled WGS sequence"/>
</dbReference>
<feature type="compositionally biased region" description="Polar residues" evidence="1">
    <location>
        <begin position="74"/>
        <end position="83"/>
    </location>
</feature>